<dbReference type="Proteomes" id="UP000247389">
    <property type="component" value="Unassembled WGS sequence"/>
</dbReference>
<evidence type="ECO:0000313" key="16">
    <source>
        <dbReference type="Proteomes" id="UP000324896"/>
    </source>
</evidence>
<keyword evidence="2" id="KW-0812">Transmembrane</keyword>
<proteinExistence type="predicted"/>
<dbReference type="EMBL" id="FOHG01000001">
    <property type="protein sequence ID" value="SES62049.1"/>
    <property type="molecule type" value="Genomic_DNA"/>
</dbReference>
<accession>A0A1G6I0T3</accession>
<dbReference type="Proteomes" id="UP000324896">
    <property type="component" value="Unassembled WGS sequence"/>
</dbReference>
<dbReference type="Proteomes" id="UP000198612">
    <property type="component" value="Unassembled WGS sequence"/>
</dbReference>
<dbReference type="EMBL" id="SOAA01000009">
    <property type="protein sequence ID" value="TDS31708.1"/>
    <property type="molecule type" value="Genomic_DNA"/>
</dbReference>
<reference evidence="6 11" key="1">
    <citation type="submission" date="2016-10" db="EMBL/GenBank/DDBJ databases">
        <authorList>
            <person name="de Groot N.N."/>
        </authorList>
    </citation>
    <scope>NUCLEOTIDE SEQUENCE [LARGE SCALE GENOMIC DNA]</scope>
    <source>
        <strain evidence="6 11">WG7</strain>
    </source>
</reference>
<dbReference type="Proteomes" id="UP000198945">
    <property type="component" value="Unassembled WGS sequence"/>
</dbReference>
<sequence length="153" mass="17965">MSIIFKERHYDQLLILIKNITILLLILVVLTTSINFIFNKKVQRLKVDLENLNKEKSKYQLLINNLGNEKAESSKNKYSILLIQLAQAAEDIIFNSIHFKESGIKLTAVSLEQKMIFKLIEKLKADQKFKDLRLLKINQKDKIYFELELKTLE</sequence>
<dbReference type="EMBL" id="SOEF01000008">
    <property type="protein sequence ID" value="TDX45371.1"/>
    <property type="molecule type" value="Genomic_DNA"/>
</dbReference>
<keyword evidence="1" id="KW-0175">Coiled coil</keyword>
<dbReference type="Proteomes" id="UP000295472">
    <property type="component" value="Unassembled WGS sequence"/>
</dbReference>
<dbReference type="RefSeq" id="WP_089655052.1">
    <property type="nucleotide sequence ID" value="NZ_FMYT01000001.1"/>
</dbReference>
<evidence type="ECO:0000313" key="13">
    <source>
        <dbReference type="Proteomes" id="UP000247389"/>
    </source>
</evidence>
<evidence type="ECO:0000313" key="5">
    <source>
        <dbReference type="EMBL" id="SDE67951.1"/>
    </source>
</evidence>
<dbReference type="EMBL" id="FNBJ01000001">
    <property type="protein sequence ID" value="SDE67951.1"/>
    <property type="molecule type" value="Genomic_DNA"/>
</dbReference>
<evidence type="ECO:0000313" key="15">
    <source>
        <dbReference type="Proteomes" id="UP000295758"/>
    </source>
</evidence>
<evidence type="ECO:0000313" key="11">
    <source>
        <dbReference type="Proteomes" id="UP000198945"/>
    </source>
</evidence>
<reference evidence="3 13" key="3">
    <citation type="submission" date="2018-04" db="EMBL/GenBank/DDBJ databases">
        <title>Subsurface microbial communities from deep shales in Ohio and West Virginia, USA.</title>
        <authorList>
            <person name="Wrighton K."/>
        </authorList>
    </citation>
    <scope>NUCLEOTIDE SEQUENCE [LARGE SCALE GENOMIC DNA]</scope>
    <source>
        <strain evidence="9 14">DSMZ 11287</strain>
        <strain evidence="3 13">MSL28</strain>
    </source>
</reference>
<evidence type="ECO:0000313" key="4">
    <source>
        <dbReference type="EMBL" id="SDB99675.1"/>
    </source>
</evidence>
<evidence type="ECO:0000313" key="7">
    <source>
        <dbReference type="EMBL" id="SES62049.1"/>
    </source>
</evidence>
<reference evidence="10 12" key="2">
    <citation type="submission" date="2016-10" db="EMBL/GenBank/DDBJ databases">
        <authorList>
            <person name="Varghese N."/>
            <person name="Submissions S."/>
        </authorList>
    </citation>
    <scope>NUCLEOTIDE SEQUENCE [LARGE SCALE GENOMIC DNA]</scope>
    <source>
        <strain evidence="4 16">WG10</strain>
        <strain evidence="5 12">WG2</strain>
        <strain evidence="7 10">WG5</strain>
    </source>
</reference>
<dbReference type="GeneID" id="57012296"/>
<dbReference type="EMBL" id="FMYT01000001">
    <property type="protein sequence ID" value="SDB99675.1"/>
    <property type="molecule type" value="Genomic_DNA"/>
</dbReference>
<organism evidence="4 16">
    <name type="scientific">Halanaerobium congolense</name>
    <dbReference type="NCBI Taxonomy" id="54121"/>
    <lineage>
        <taxon>Bacteria</taxon>
        <taxon>Bacillati</taxon>
        <taxon>Bacillota</taxon>
        <taxon>Clostridia</taxon>
        <taxon>Halanaerobiales</taxon>
        <taxon>Halanaerobiaceae</taxon>
        <taxon>Halanaerobium</taxon>
    </lineage>
</organism>
<keyword evidence="2" id="KW-1133">Transmembrane helix</keyword>
<dbReference type="Proteomes" id="UP000295758">
    <property type="component" value="Unassembled WGS sequence"/>
</dbReference>
<dbReference type="EMBL" id="FNEH01000001">
    <property type="protein sequence ID" value="SDI04271.1"/>
    <property type="molecule type" value="Genomic_DNA"/>
</dbReference>
<evidence type="ECO:0000313" key="3">
    <source>
        <dbReference type="EMBL" id="PXV65973.1"/>
    </source>
</evidence>
<evidence type="ECO:0000313" key="12">
    <source>
        <dbReference type="Proteomes" id="UP000199519"/>
    </source>
</evidence>
<keyword evidence="12" id="KW-1185">Reference proteome</keyword>
<feature type="coiled-coil region" evidence="1">
    <location>
        <begin position="42"/>
        <end position="69"/>
    </location>
</feature>
<evidence type="ECO:0000313" key="14">
    <source>
        <dbReference type="Proteomes" id="UP000295472"/>
    </source>
</evidence>
<evidence type="ECO:0000313" key="9">
    <source>
        <dbReference type="EMBL" id="TDX45371.1"/>
    </source>
</evidence>
<evidence type="ECO:0000256" key="1">
    <source>
        <dbReference type="SAM" id="Coils"/>
    </source>
</evidence>
<evidence type="ECO:0000256" key="2">
    <source>
        <dbReference type="SAM" id="Phobius"/>
    </source>
</evidence>
<gene>
    <name evidence="8" type="ORF">BY453_10913</name>
    <name evidence="9" type="ORF">C7954_10864</name>
    <name evidence="3" type="ORF">C8C78_11223</name>
    <name evidence="4" type="ORF">SAMN04488597_101217</name>
    <name evidence="5" type="ORF">SAMN04488598_10187</name>
    <name evidence="7" type="ORF">SAMN04515652_101204</name>
    <name evidence="6" type="ORF">SAMN04515654_10161</name>
</gene>
<dbReference type="EMBL" id="QICM01000012">
    <property type="protein sequence ID" value="PXV65973.1"/>
    <property type="molecule type" value="Genomic_DNA"/>
</dbReference>
<dbReference type="AlphaFoldDB" id="A0A1G6I0T3"/>
<name>A0A1G6I0T3_9FIRM</name>
<dbReference type="Proteomes" id="UP000199519">
    <property type="component" value="Unassembled WGS sequence"/>
</dbReference>
<feature type="transmembrane region" description="Helical" evidence="2">
    <location>
        <begin position="20"/>
        <end position="38"/>
    </location>
</feature>
<evidence type="ECO:0000313" key="10">
    <source>
        <dbReference type="Proteomes" id="UP000198612"/>
    </source>
</evidence>
<keyword evidence="2" id="KW-0472">Membrane</keyword>
<reference evidence="8 15" key="4">
    <citation type="submission" date="2019-03" db="EMBL/GenBank/DDBJ databases">
        <title>Deep subsurface shale carbon reservoir microbial communities from Ohio and West Virginia, USA.</title>
        <authorList>
            <person name="Wrighton K."/>
        </authorList>
    </citation>
    <scope>NUCLEOTIDE SEQUENCE [LARGE SCALE GENOMIC DNA]</scope>
    <source>
        <strain evidence="8 15">UTICA-S4D12</strain>
    </source>
</reference>
<evidence type="ECO:0000313" key="8">
    <source>
        <dbReference type="EMBL" id="TDS31708.1"/>
    </source>
</evidence>
<evidence type="ECO:0000313" key="6">
    <source>
        <dbReference type="EMBL" id="SDI04271.1"/>
    </source>
</evidence>
<protein>
    <submittedName>
        <fullName evidence="4">Uncharacterized protein</fullName>
    </submittedName>
</protein>